<sequence length="609" mass="69484">MTLKNCFVFCLLLLCQFISAQQDSIIKLQEVLISDSQLKKFSNSQSVAKLTDSVLSKNRTSLTSLLNYNSVIYFKENGLGMVSSPSFRGTTASQTAVIWNGININSQLNGQTDFNTISAKDFNSVAIRAGGGSAIYGSSAIGGSIHLDSDLSFTNQFDNRLQVNYGSFNTLGVHYKMQMATEKFSTQASISRNSSDNDFQYLDTNLKNENGQFYNTSFNVNLGYRMNSKNVLKFYSYLFEGERHFSGTLAAPSKSIYVDLNTRNLLEWVGSYDQFTSKLKMALLSEKYKYFENASTSIFSYGEAKTATFKYDLLYKINSRIEFNSILDYTQTNGSGSDIGEDKRQIGSGILLLKHKLFSKFLYEIAIRKEITTNYDSPLLFSIGTNYSPFSFYQLKFNGSRNFRIPTFNDLYWQGSGNPNLKPESSYQGELGHVFKFNNTSFSITNYYIKIQDLIQWSPDAGGNWRPNNVAEVTTYGLEFLFNHTRRLGKNQFDFNGTYAYTVSEDELTEKQLIYVPFHKMTASLAYSFENFGAYYQYLYNGEVFTSPDNYYSLEDYWVSNLGIDYRFGKKKNLQLGLDVLNIFNKNYQSVSMRPMPGRNYTINLTFNF</sequence>
<evidence type="ECO:0000256" key="4">
    <source>
        <dbReference type="ARBA" id="ARBA00022692"/>
    </source>
</evidence>
<dbReference type="OrthoDB" id="9762903at2"/>
<gene>
    <name evidence="15" type="ORF">E1750_06640</name>
</gene>
<dbReference type="GO" id="GO:0044718">
    <property type="term" value="P:siderophore transmembrane transport"/>
    <property type="evidence" value="ECO:0007669"/>
    <property type="project" value="TreeGrafter"/>
</dbReference>
<comment type="similarity">
    <text evidence="10 11">Belongs to the TonB-dependent receptor family.</text>
</comment>
<name>A0A4P6YCQ9_9FLAO</name>
<keyword evidence="3 10" id="KW-1134">Transmembrane beta strand</keyword>
<dbReference type="AlphaFoldDB" id="A0A4P6YCQ9"/>
<dbReference type="GO" id="GO:0009279">
    <property type="term" value="C:cell outer membrane"/>
    <property type="evidence" value="ECO:0007669"/>
    <property type="project" value="UniProtKB-SubCell"/>
</dbReference>
<protein>
    <submittedName>
        <fullName evidence="15">TonB-dependent receptor</fullName>
    </submittedName>
</protein>
<dbReference type="InterPro" id="IPR036942">
    <property type="entry name" value="Beta-barrel_TonB_sf"/>
</dbReference>
<evidence type="ECO:0000256" key="1">
    <source>
        <dbReference type="ARBA" id="ARBA00004571"/>
    </source>
</evidence>
<feature type="signal peptide" evidence="12">
    <location>
        <begin position="1"/>
        <end position="20"/>
    </location>
</feature>
<dbReference type="InterPro" id="IPR012910">
    <property type="entry name" value="Plug_dom"/>
</dbReference>
<evidence type="ECO:0000259" key="14">
    <source>
        <dbReference type="Pfam" id="PF07715"/>
    </source>
</evidence>
<dbReference type="Gene3D" id="2.170.130.10">
    <property type="entry name" value="TonB-dependent receptor, plug domain"/>
    <property type="match status" value="1"/>
</dbReference>
<dbReference type="EMBL" id="CP037933">
    <property type="protein sequence ID" value="QBN18495.1"/>
    <property type="molecule type" value="Genomic_DNA"/>
</dbReference>
<reference evidence="16" key="1">
    <citation type="submission" date="2019-03" db="EMBL/GenBank/DDBJ databases">
        <title>Flavobacterium sp.</title>
        <authorList>
            <person name="Kim H."/>
        </authorList>
    </citation>
    <scope>NUCLEOTIDE SEQUENCE [LARGE SCALE GENOMIC DNA]</scope>
    <source>
        <strain evidence="16">GS13</strain>
    </source>
</reference>
<evidence type="ECO:0000256" key="3">
    <source>
        <dbReference type="ARBA" id="ARBA00022452"/>
    </source>
</evidence>
<evidence type="ECO:0000256" key="12">
    <source>
        <dbReference type="SAM" id="SignalP"/>
    </source>
</evidence>
<feature type="chain" id="PRO_5020643020" evidence="12">
    <location>
        <begin position="21"/>
        <end position="609"/>
    </location>
</feature>
<dbReference type="SUPFAM" id="SSF56935">
    <property type="entry name" value="Porins"/>
    <property type="match status" value="1"/>
</dbReference>
<evidence type="ECO:0000256" key="10">
    <source>
        <dbReference type="PROSITE-ProRule" id="PRU01360"/>
    </source>
</evidence>
<feature type="domain" description="TonB-dependent receptor plug" evidence="14">
    <location>
        <begin position="41"/>
        <end position="143"/>
    </location>
</feature>
<feature type="domain" description="TonB-dependent receptor-like beta-barrel" evidence="13">
    <location>
        <begin position="168"/>
        <end position="583"/>
    </location>
</feature>
<proteinExistence type="inferred from homology"/>
<accession>A0A4P6YCQ9</accession>
<keyword evidence="5 12" id="KW-0732">Signal</keyword>
<keyword evidence="6 11" id="KW-0798">TonB box</keyword>
<dbReference type="GO" id="GO:0015344">
    <property type="term" value="F:siderophore uptake transmembrane transporter activity"/>
    <property type="evidence" value="ECO:0007669"/>
    <property type="project" value="TreeGrafter"/>
</dbReference>
<keyword evidence="2 10" id="KW-0813">Transport</keyword>
<dbReference type="Gene3D" id="2.40.170.20">
    <property type="entry name" value="TonB-dependent receptor, beta-barrel domain"/>
    <property type="match status" value="1"/>
</dbReference>
<dbReference type="PANTHER" id="PTHR30069">
    <property type="entry name" value="TONB-DEPENDENT OUTER MEMBRANE RECEPTOR"/>
    <property type="match status" value="1"/>
</dbReference>
<keyword evidence="7 10" id="KW-0472">Membrane</keyword>
<dbReference type="InterPro" id="IPR000531">
    <property type="entry name" value="Beta-barrel_TonB"/>
</dbReference>
<evidence type="ECO:0000256" key="9">
    <source>
        <dbReference type="ARBA" id="ARBA00023237"/>
    </source>
</evidence>
<keyword evidence="4 10" id="KW-0812">Transmembrane</keyword>
<keyword evidence="8 15" id="KW-0675">Receptor</keyword>
<dbReference type="Pfam" id="PF00593">
    <property type="entry name" value="TonB_dep_Rec_b-barrel"/>
    <property type="match status" value="1"/>
</dbReference>
<evidence type="ECO:0000256" key="6">
    <source>
        <dbReference type="ARBA" id="ARBA00023077"/>
    </source>
</evidence>
<dbReference type="Pfam" id="PF07715">
    <property type="entry name" value="Plug"/>
    <property type="match status" value="1"/>
</dbReference>
<dbReference type="RefSeq" id="WP_133276019.1">
    <property type="nucleotide sequence ID" value="NZ_CP037933.1"/>
</dbReference>
<evidence type="ECO:0000313" key="16">
    <source>
        <dbReference type="Proteomes" id="UP000291124"/>
    </source>
</evidence>
<dbReference type="PANTHER" id="PTHR30069:SF29">
    <property type="entry name" value="HEMOGLOBIN AND HEMOGLOBIN-HAPTOGLOBIN-BINDING PROTEIN 1-RELATED"/>
    <property type="match status" value="1"/>
</dbReference>
<evidence type="ECO:0000256" key="11">
    <source>
        <dbReference type="RuleBase" id="RU003357"/>
    </source>
</evidence>
<dbReference type="KEGG" id="fnk:E1750_06640"/>
<dbReference type="InterPro" id="IPR039426">
    <property type="entry name" value="TonB-dep_rcpt-like"/>
</dbReference>
<comment type="subcellular location">
    <subcellularLocation>
        <location evidence="1 10">Cell outer membrane</location>
        <topology evidence="1 10">Multi-pass membrane protein</topology>
    </subcellularLocation>
</comment>
<dbReference type="InterPro" id="IPR037066">
    <property type="entry name" value="Plug_dom_sf"/>
</dbReference>
<dbReference type="PROSITE" id="PS52016">
    <property type="entry name" value="TONB_DEPENDENT_REC_3"/>
    <property type="match status" value="1"/>
</dbReference>
<evidence type="ECO:0000313" key="15">
    <source>
        <dbReference type="EMBL" id="QBN18495.1"/>
    </source>
</evidence>
<evidence type="ECO:0000256" key="8">
    <source>
        <dbReference type="ARBA" id="ARBA00023170"/>
    </source>
</evidence>
<organism evidence="15 16">
    <name type="scientific">Flavobacterium nackdongense</name>
    <dbReference type="NCBI Taxonomy" id="2547394"/>
    <lineage>
        <taxon>Bacteria</taxon>
        <taxon>Pseudomonadati</taxon>
        <taxon>Bacteroidota</taxon>
        <taxon>Flavobacteriia</taxon>
        <taxon>Flavobacteriales</taxon>
        <taxon>Flavobacteriaceae</taxon>
        <taxon>Flavobacterium</taxon>
    </lineage>
</organism>
<evidence type="ECO:0000256" key="5">
    <source>
        <dbReference type="ARBA" id="ARBA00022729"/>
    </source>
</evidence>
<dbReference type="Proteomes" id="UP000291124">
    <property type="component" value="Chromosome"/>
</dbReference>
<keyword evidence="16" id="KW-1185">Reference proteome</keyword>
<evidence type="ECO:0000259" key="13">
    <source>
        <dbReference type="Pfam" id="PF00593"/>
    </source>
</evidence>
<evidence type="ECO:0000256" key="2">
    <source>
        <dbReference type="ARBA" id="ARBA00022448"/>
    </source>
</evidence>
<evidence type="ECO:0000256" key="7">
    <source>
        <dbReference type="ARBA" id="ARBA00023136"/>
    </source>
</evidence>
<keyword evidence="9 10" id="KW-0998">Cell outer membrane</keyword>